<protein>
    <submittedName>
        <fullName evidence="3">Acyl-CoA thioesterase</fullName>
    </submittedName>
</protein>
<dbReference type="Proteomes" id="UP001501126">
    <property type="component" value="Unassembled WGS sequence"/>
</dbReference>
<dbReference type="EMBL" id="BAAAFH010000003">
    <property type="protein sequence ID" value="GAA0873775.1"/>
    <property type="molecule type" value="Genomic_DNA"/>
</dbReference>
<evidence type="ECO:0000256" key="2">
    <source>
        <dbReference type="ARBA" id="ARBA00022801"/>
    </source>
</evidence>
<evidence type="ECO:0000256" key="1">
    <source>
        <dbReference type="ARBA" id="ARBA00005953"/>
    </source>
</evidence>
<dbReference type="CDD" id="cd00586">
    <property type="entry name" value="4HBT"/>
    <property type="match status" value="1"/>
</dbReference>
<reference evidence="4" key="1">
    <citation type="journal article" date="2019" name="Int. J. Syst. Evol. Microbiol.">
        <title>The Global Catalogue of Microorganisms (GCM) 10K type strain sequencing project: providing services to taxonomists for standard genome sequencing and annotation.</title>
        <authorList>
            <consortium name="The Broad Institute Genomics Platform"/>
            <consortium name="The Broad Institute Genome Sequencing Center for Infectious Disease"/>
            <person name="Wu L."/>
            <person name="Ma J."/>
        </authorList>
    </citation>
    <scope>NUCLEOTIDE SEQUENCE [LARGE SCALE GENOMIC DNA]</scope>
    <source>
        <strain evidence="4">JCM 16083</strain>
    </source>
</reference>
<proteinExistence type="inferred from homology"/>
<comment type="similarity">
    <text evidence="1">Belongs to the 4-hydroxybenzoyl-CoA thioesterase family.</text>
</comment>
<name>A0ABP3XWU8_9FLAO</name>
<dbReference type="SUPFAM" id="SSF54637">
    <property type="entry name" value="Thioesterase/thiol ester dehydrase-isomerase"/>
    <property type="match status" value="1"/>
</dbReference>
<comment type="caution">
    <text evidence="3">The sequence shown here is derived from an EMBL/GenBank/DDBJ whole genome shotgun (WGS) entry which is preliminary data.</text>
</comment>
<dbReference type="PANTHER" id="PTHR31793">
    <property type="entry name" value="4-HYDROXYBENZOYL-COA THIOESTERASE FAMILY MEMBER"/>
    <property type="match status" value="1"/>
</dbReference>
<dbReference type="PANTHER" id="PTHR31793:SF27">
    <property type="entry name" value="NOVEL THIOESTERASE SUPERFAMILY DOMAIN AND SAPOSIN A-TYPE DOMAIN CONTAINING PROTEIN (0610012H03RIK)"/>
    <property type="match status" value="1"/>
</dbReference>
<dbReference type="Pfam" id="PF13279">
    <property type="entry name" value="4HBT_2"/>
    <property type="match status" value="1"/>
</dbReference>
<evidence type="ECO:0000313" key="4">
    <source>
        <dbReference type="Proteomes" id="UP001501126"/>
    </source>
</evidence>
<keyword evidence="4" id="KW-1185">Reference proteome</keyword>
<organism evidence="3 4">
    <name type="scientific">Wandonia haliotis</name>
    <dbReference type="NCBI Taxonomy" id="574963"/>
    <lineage>
        <taxon>Bacteria</taxon>
        <taxon>Pseudomonadati</taxon>
        <taxon>Bacteroidota</taxon>
        <taxon>Flavobacteriia</taxon>
        <taxon>Flavobacteriales</taxon>
        <taxon>Crocinitomicaceae</taxon>
        <taxon>Wandonia</taxon>
    </lineage>
</organism>
<keyword evidence="2" id="KW-0378">Hydrolase</keyword>
<gene>
    <name evidence="3" type="ORF">GCM10009118_01830</name>
</gene>
<dbReference type="InterPro" id="IPR029069">
    <property type="entry name" value="HotDog_dom_sf"/>
</dbReference>
<accession>A0ABP3XWU8</accession>
<evidence type="ECO:0000313" key="3">
    <source>
        <dbReference type="EMBL" id="GAA0873775.1"/>
    </source>
</evidence>
<dbReference type="InterPro" id="IPR050563">
    <property type="entry name" value="4-hydroxybenzoyl-CoA_TE"/>
</dbReference>
<dbReference type="Gene3D" id="3.10.129.10">
    <property type="entry name" value="Hotdog Thioesterase"/>
    <property type="match status" value="1"/>
</dbReference>
<sequence length="147" mass="17282">MSKMHKREVISLEIEGDIRFSEVDSMNVVWHGNYLKYFEDAREAFGIHYGMAYIDIYNSGFLTPIVKSEIEHKFPLKYGDKFRTKIALVKTIAAKIVYEYEILNVTTGKISAVGKTIQVFIDNQGELQLVSPRFYKEWFNRIQWEKE</sequence>